<keyword evidence="1" id="KW-0175">Coiled coil</keyword>
<feature type="compositionally biased region" description="Acidic residues" evidence="2">
    <location>
        <begin position="394"/>
        <end position="409"/>
    </location>
</feature>
<feature type="compositionally biased region" description="Polar residues" evidence="2">
    <location>
        <begin position="466"/>
        <end position="488"/>
    </location>
</feature>
<protein>
    <submittedName>
        <fullName evidence="3">Uncharacterized protein</fullName>
    </submittedName>
</protein>
<feature type="compositionally biased region" description="Basic and acidic residues" evidence="2">
    <location>
        <begin position="456"/>
        <end position="465"/>
    </location>
</feature>
<accession>A0A4P7N012</accession>
<evidence type="ECO:0000256" key="1">
    <source>
        <dbReference type="SAM" id="Coils"/>
    </source>
</evidence>
<feature type="compositionally biased region" description="Polar residues" evidence="2">
    <location>
        <begin position="558"/>
        <end position="569"/>
    </location>
</feature>
<feature type="region of interest" description="Disordered" evidence="2">
    <location>
        <begin position="161"/>
        <end position="322"/>
    </location>
</feature>
<feature type="compositionally biased region" description="Low complexity" evidence="2">
    <location>
        <begin position="254"/>
        <end position="266"/>
    </location>
</feature>
<dbReference type="AlphaFoldDB" id="A0A4P7N012"/>
<reference evidence="3 4" key="1">
    <citation type="journal article" date="2019" name="Mol. Biol. Evol.">
        <title>Blast fungal genomes show frequent chromosomal changes, gene gains and losses, and effector gene turnover.</title>
        <authorList>
            <person name="Gomez Luciano L.B."/>
            <person name="Jason Tsai I."/>
            <person name="Chuma I."/>
            <person name="Tosa Y."/>
            <person name="Chen Y.H."/>
            <person name="Li J.Y."/>
            <person name="Li M.Y."/>
            <person name="Jade Lu M.Y."/>
            <person name="Nakayashiki H."/>
            <person name="Li W.H."/>
        </authorList>
    </citation>
    <scope>NUCLEOTIDE SEQUENCE [LARGE SCALE GENOMIC DNA]</scope>
    <source>
        <strain evidence="3">MZ5-1-6</strain>
    </source>
</reference>
<evidence type="ECO:0000313" key="3">
    <source>
        <dbReference type="EMBL" id="QBZ55493.1"/>
    </source>
</evidence>
<feature type="coiled-coil region" evidence="1">
    <location>
        <begin position="4"/>
        <end position="31"/>
    </location>
</feature>
<name>A0A4P7N012_PYROR</name>
<feature type="region of interest" description="Disordered" evidence="2">
    <location>
        <begin position="513"/>
        <end position="575"/>
    </location>
</feature>
<organism evidence="3 4">
    <name type="scientific">Pyricularia oryzae</name>
    <name type="common">Rice blast fungus</name>
    <name type="synonym">Magnaporthe oryzae</name>
    <dbReference type="NCBI Taxonomy" id="318829"/>
    <lineage>
        <taxon>Eukaryota</taxon>
        <taxon>Fungi</taxon>
        <taxon>Dikarya</taxon>
        <taxon>Ascomycota</taxon>
        <taxon>Pezizomycotina</taxon>
        <taxon>Sordariomycetes</taxon>
        <taxon>Sordariomycetidae</taxon>
        <taxon>Magnaporthales</taxon>
        <taxon>Pyriculariaceae</taxon>
        <taxon>Pyricularia</taxon>
    </lineage>
</organism>
<feature type="compositionally biased region" description="Acidic residues" evidence="2">
    <location>
        <begin position="519"/>
        <end position="536"/>
    </location>
</feature>
<feature type="region of interest" description="Disordered" evidence="2">
    <location>
        <begin position="98"/>
        <end position="118"/>
    </location>
</feature>
<proteinExistence type="predicted"/>
<gene>
    <name evidence="3" type="ORF">PoMZ_00391</name>
</gene>
<evidence type="ECO:0000256" key="2">
    <source>
        <dbReference type="SAM" id="MobiDB-lite"/>
    </source>
</evidence>
<dbReference type="Proteomes" id="UP000294847">
    <property type="component" value="Chromosome 2"/>
</dbReference>
<dbReference type="EMBL" id="CP034205">
    <property type="protein sequence ID" value="QBZ55493.1"/>
    <property type="molecule type" value="Genomic_DNA"/>
</dbReference>
<sequence>MEDLDGASNLIADLLKKLSELDDKVDTYRKDMAVEFQRYSDDLLRDLPNEVTTQVNRAIAASMSQGRYRNLFPQNPDEERHVFLEPESPAIDRKMWDGRGSPPPVLHHTSGVPNTSNADSATIARALGSSPRDSVRDLHAREREFRGLFTPSYLPLLEATDRAPAAQPLETTNSDSSPRTEEEKTSSKVAGDSGGVVPRFPPVRSFTDPSADCGSGECDKERNARRSALRRSSSSNRSSPRRVRFDFEGEVVLPTSSPSSSGVASSSPPPELAREESPVPLDESPQAAKPAAPSPPRSPSSRSLLDEEDDYFPPPKKVSSSQALRALSKLPLEDPSTWTVVNANSEAAAAEENKESAQPDAATNFATYMPSSSHIEEVGAQPLGASQLGSPLQDLEEYYDDSSESDDDFVSMPIRPIRKKSTSPDARMPSLKPNEAQPTQIRSPEAGVGEAIKSNNQDDHMDSRRSTPSKMNGKSSVQPVNLATTTETHNADGELDGDELFDMEEEMYAKRDNQPYIDHDDESDHELDTAATEDAEREGIPMEQPPRSPSLFVAPKPQSVSLTPPNVSAGSYKGRPVSFDVVKDHRLLHRAAELGDLHTFVGSIDGRSGVDGIDPSSYRGASFRGASSLSGLAFSGAPRSLSERMFLEDLAEEDGSLPKR</sequence>
<evidence type="ECO:0000313" key="4">
    <source>
        <dbReference type="Proteomes" id="UP000294847"/>
    </source>
</evidence>
<feature type="region of interest" description="Disordered" evidence="2">
    <location>
        <begin position="394"/>
        <end position="496"/>
    </location>
</feature>